<dbReference type="EMBL" id="CP108090">
    <property type="protein sequence ID" value="WUQ18203.1"/>
    <property type="molecule type" value="Genomic_DNA"/>
</dbReference>
<sequence>MPQDDDEPVFKRSKWGTNRYYYNPANPIGSALIVITLVFVATMMILMTNRVGPFAPDPTPTGWNPPTVAPTAP</sequence>
<proteinExistence type="predicted"/>
<dbReference type="Proteomes" id="UP001432039">
    <property type="component" value="Chromosome"/>
</dbReference>
<protein>
    <submittedName>
        <fullName evidence="2">Uncharacterized protein</fullName>
    </submittedName>
</protein>
<keyword evidence="1" id="KW-0812">Transmembrane</keyword>
<evidence type="ECO:0000313" key="3">
    <source>
        <dbReference type="Proteomes" id="UP001432039"/>
    </source>
</evidence>
<gene>
    <name evidence="2" type="ORF">OG517_04520</name>
</gene>
<evidence type="ECO:0000256" key="1">
    <source>
        <dbReference type="SAM" id="Phobius"/>
    </source>
</evidence>
<reference evidence="2" key="1">
    <citation type="submission" date="2022-10" db="EMBL/GenBank/DDBJ databases">
        <title>The complete genomes of actinobacterial strains from the NBC collection.</title>
        <authorList>
            <person name="Joergensen T.S."/>
            <person name="Alvarez Arevalo M."/>
            <person name="Sterndorff E.B."/>
            <person name="Faurdal D."/>
            <person name="Vuksanovic O."/>
            <person name="Mourched A.-S."/>
            <person name="Charusanti P."/>
            <person name="Shaw S."/>
            <person name="Blin K."/>
            <person name="Weber T."/>
        </authorList>
    </citation>
    <scope>NUCLEOTIDE SEQUENCE</scope>
    <source>
        <strain evidence="2">NBC_00248</strain>
    </source>
</reference>
<keyword evidence="3" id="KW-1185">Reference proteome</keyword>
<evidence type="ECO:0000313" key="2">
    <source>
        <dbReference type="EMBL" id="WUQ18203.1"/>
    </source>
</evidence>
<accession>A0ABZ1TTM2</accession>
<keyword evidence="1" id="KW-0472">Membrane</keyword>
<name>A0ABZ1TTM2_STRVG</name>
<organism evidence="2 3">
    <name type="scientific">Streptomyces virginiae</name>
    <name type="common">Streptomyces cinnamonensis</name>
    <dbReference type="NCBI Taxonomy" id="1961"/>
    <lineage>
        <taxon>Bacteria</taxon>
        <taxon>Bacillati</taxon>
        <taxon>Actinomycetota</taxon>
        <taxon>Actinomycetes</taxon>
        <taxon>Kitasatosporales</taxon>
        <taxon>Streptomycetaceae</taxon>
        <taxon>Streptomyces</taxon>
    </lineage>
</organism>
<keyword evidence="1" id="KW-1133">Transmembrane helix</keyword>
<feature type="transmembrane region" description="Helical" evidence="1">
    <location>
        <begin position="28"/>
        <end position="47"/>
    </location>
</feature>
<dbReference type="RefSeq" id="WP_328960282.1">
    <property type="nucleotide sequence ID" value="NZ_CP108090.1"/>
</dbReference>